<dbReference type="InterPro" id="IPR041588">
    <property type="entry name" value="Integrase_H2C2"/>
</dbReference>
<feature type="domain" description="Integrase zinc-binding" evidence="1">
    <location>
        <begin position="48"/>
        <end position="104"/>
    </location>
</feature>
<organism evidence="2 3">
    <name type="scientific">Solanum verrucosum</name>
    <dbReference type="NCBI Taxonomy" id="315347"/>
    <lineage>
        <taxon>Eukaryota</taxon>
        <taxon>Viridiplantae</taxon>
        <taxon>Streptophyta</taxon>
        <taxon>Embryophyta</taxon>
        <taxon>Tracheophyta</taxon>
        <taxon>Spermatophyta</taxon>
        <taxon>Magnoliopsida</taxon>
        <taxon>eudicotyledons</taxon>
        <taxon>Gunneridae</taxon>
        <taxon>Pentapetalae</taxon>
        <taxon>asterids</taxon>
        <taxon>lamiids</taxon>
        <taxon>Solanales</taxon>
        <taxon>Solanaceae</taxon>
        <taxon>Solanoideae</taxon>
        <taxon>Solaneae</taxon>
        <taxon>Solanum</taxon>
    </lineage>
</organism>
<keyword evidence="3" id="KW-1185">Reference proteome</keyword>
<dbReference type="EMBL" id="CP133618">
    <property type="protein sequence ID" value="WMV38314.1"/>
    <property type="molecule type" value="Genomic_DNA"/>
</dbReference>
<dbReference type="Proteomes" id="UP001234989">
    <property type="component" value="Chromosome 7"/>
</dbReference>
<dbReference type="InterPro" id="IPR052160">
    <property type="entry name" value="Gypsy_RT_Integrase-like"/>
</dbReference>
<evidence type="ECO:0000313" key="3">
    <source>
        <dbReference type="Proteomes" id="UP001234989"/>
    </source>
</evidence>
<evidence type="ECO:0000259" key="1">
    <source>
        <dbReference type="Pfam" id="PF17921"/>
    </source>
</evidence>
<dbReference type="PANTHER" id="PTHR47266">
    <property type="entry name" value="ENDONUCLEASE-RELATED"/>
    <property type="match status" value="1"/>
</dbReference>
<gene>
    <name evidence="2" type="ORF">MTR67_031699</name>
</gene>
<protein>
    <recommendedName>
        <fullName evidence="1">Integrase zinc-binding domain-containing protein</fullName>
    </recommendedName>
</protein>
<feature type="non-terminal residue" evidence="2">
    <location>
        <position position="143"/>
    </location>
</feature>
<reference evidence="2" key="1">
    <citation type="submission" date="2023-08" db="EMBL/GenBank/DDBJ databases">
        <title>A de novo genome assembly of Solanum verrucosum Schlechtendal, a Mexican diploid species geographically isolated from the other diploid A-genome species in potato relatives.</title>
        <authorList>
            <person name="Hosaka K."/>
        </authorList>
    </citation>
    <scope>NUCLEOTIDE SEQUENCE</scope>
    <source>
        <tissue evidence="2">Young leaves</tissue>
    </source>
</reference>
<dbReference type="Gene3D" id="1.10.340.70">
    <property type="match status" value="1"/>
</dbReference>
<dbReference type="AlphaFoldDB" id="A0AAF0ZI03"/>
<name>A0AAF0ZI03_SOLVR</name>
<evidence type="ECO:0000313" key="2">
    <source>
        <dbReference type="EMBL" id="WMV38314.1"/>
    </source>
</evidence>
<dbReference type="Pfam" id="PF17921">
    <property type="entry name" value="Integrase_H2C2"/>
    <property type="match status" value="1"/>
</dbReference>
<accession>A0AAF0ZI03</accession>
<sequence length="143" mass="16326">MNLIVSGDYPPGATTQQKKKLNHDAKFYILDEPFLFKQGVDRAVRRCIPEYEVQKVLESCHASPYGGHHVGERIVHKVLQSSFFWPSLFKDSIAFVKGCDKCQRLGTISKRHKMSLSNILEVEIFYVWGIDLMVPFPPSNGNQ</sequence>
<proteinExistence type="predicted"/>